<comment type="caution">
    <text evidence="1">The sequence shown here is derived from an EMBL/GenBank/DDBJ whole genome shotgun (WGS) entry which is preliminary data.</text>
</comment>
<organism evidence="1 2">
    <name type="scientific">Trichinella spiralis</name>
    <name type="common">Trichina worm</name>
    <dbReference type="NCBI Taxonomy" id="6334"/>
    <lineage>
        <taxon>Eukaryota</taxon>
        <taxon>Metazoa</taxon>
        <taxon>Ecdysozoa</taxon>
        <taxon>Nematoda</taxon>
        <taxon>Enoplea</taxon>
        <taxon>Dorylaimia</taxon>
        <taxon>Trichinellida</taxon>
        <taxon>Trichinellidae</taxon>
        <taxon>Trichinella</taxon>
    </lineage>
</organism>
<dbReference type="AlphaFoldDB" id="A0A0V1AU44"/>
<reference evidence="1 2" key="1">
    <citation type="submission" date="2015-01" db="EMBL/GenBank/DDBJ databases">
        <title>Evolution of Trichinella species and genotypes.</title>
        <authorList>
            <person name="Korhonen P.K."/>
            <person name="Edoardo P."/>
            <person name="Giuseppe L.R."/>
            <person name="Gasser R.B."/>
        </authorList>
    </citation>
    <scope>NUCLEOTIDE SEQUENCE [LARGE SCALE GENOMIC DNA]</scope>
    <source>
        <strain evidence="1">ISS3</strain>
    </source>
</reference>
<name>A0A0V1AU44_TRISP</name>
<evidence type="ECO:0000313" key="1">
    <source>
        <dbReference type="EMBL" id="KRY28293.1"/>
    </source>
</evidence>
<evidence type="ECO:0000313" key="2">
    <source>
        <dbReference type="Proteomes" id="UP000054776"/>
    </source>
</evidence>
<keyword evidence="2" id="KW-1185">Reference proteome</keyword>
<dbReference type="Proteomes" id="UP000054776">
    <property type="component" value="Unassembled WGS sequence"/>
</dbReference>
<proteinExistence type="predicted"/>
<accession>A0A0V1AU44</accession>
<protein>
    <submittedName>
        <fullName evidence="1">Uncharacterized protein</fullName>
    </submittedName>
</protein>
<dbReference type="EMBL" id="JYDH01000210">
    <property type="protein sequence ID" value="KRY28293.1"/>
    <property type="molecule type" value="Genomic_DNA"/>
</dbReference>
<dbReference type="InParanoid" id="A0A0V1AU44"/>
<sequence length="64" mass="7663">MKRCSMWDHTYILKRILTVLDKTMQQSVENKICKDLCALLDTYLHRAVKTVKAIFIIRTIFYIK</sequence>
<gene>
    <name evidence="1" type="ORF">T01_3082</name>
</gene>
<dbReference type="OrthoDB" id="10287712at2759"/>